<dbReference type="InterPro" id="IPR029033">
    <property type="entry name" value="His_PPase_superfam"/>
</dbReference>
<dbReference type="PANTHER" id="PTHR46517:SF1">
    <property type="entry name" value="FRUCTOSE-2,6-BISPHOSPHATASE TIGAR"/>
    <property type="match status" value="1"/>
</dbReference>
<dbReference type="GO" id="GO:0043456">
    <property type="term" value="P:regulation of pentose-phosphate shunt"/>
    <property type="evidence" value="ECO:0007669"/>
    <property type="project" value="TreeGrafter"/>
</dbReference>
<dbReference type="InterPro" id="IPR051695">
    <property type="entry name" value="Phosphoglycerate_Mutase"/>
</dbReference>
<dbReference type="NCBIfam" id="TIGR03848">
    <property type="entry name" value="MSMEG_4193"/>
    <property type="match status" value="1"/>
</dbReference>
<evidence type="ECO:0000313" key="9">
    <source>
        <dbReference type="EMBL" id="CAB4980597.1"/>
    </source>
</evidence>
<name>A0A6J7MIQ1_9ZZZZ</name>
<dbReference type="SMART" id="SM00855">
    <property type="entry name" value="PGAM"/>
    <property type="match status" value="1"/>
</dbReference>
<evidence type="ECO:0000313" key="4">
    <source>
        <dbReference type="EMBL" id="CAB4723341.1"/>
    </source>
</evidence>
<reference evidence="9" key="1">
    <citation type="submission" date="2020-05" db="EMBL/GenBank/DDBJ databases">
        <authorList>
            <person name="Chiriac C."/>
            <person name="Salcher M."/>
            <person name="Ghai R."/>
            <person name="Kavagutti S V."/>
        </authorList>
    </citation>
    <scope>NUCLEOTIDE SEQUENCE</scope>
</reference>
<dbReference type="EMBL" id="CAFBOC010000012">
    <property type="protein sequence ID" value="CAB4980597.1"/>
    <property type="molecule type" value="Genomic_DNA"/>
</dbReference>
<protein>
    <submittedName>
        <fullName evidence="9">Unannotated protein</fullName>
    </submittedName>
</protein>
<dbReference type="InterPro" id="IPR013078">
    <property type="entry name" value="His_Pase_superF_clade-1"/>
</dbReference>
<dbReference type="EMBL" id="CAEZYM010000005">
    <property type="protein sequence ID" value="CAB4723341.1"/>
    <property type="molecule type" value="Genomic_DNA"/>
</dbReference>
<dbReference type="EMBL" id="CAEZXO010000006">
    <property type="protein sequence ID" value="CAB4697332.1"/>
    <property type="molecule type" value="Genomic_DNA"/>
</dbReference>
<dbReference type="SUPFAM" id="SSF53254">
    <property type="entry name" value="Phosphoglycerate mutase-like"/>
    <property type="match status" value="1"/>
</dbReference>
<dbReference type="EMBL" id="CAFBNH010000006">
    <property type="protein sequence ID" value="CAB4949614.1"/>
    <property type="molecule type" value="Genomic_DNA"/>
</dbReference>
<dbReference type="GO" id="GO:0004331">
    <property type="term" value="F:fructose-2,6-bisphosphate 2-phosphatase activity"/>
    <property type="evidence" value="ECO:0007669"/>
    <property type="project" value="TreeGrafter"/>
</dbReference>
<dbReference type="Gene3D" id="3.40.50.1240">
    <property type="entry name" value="Phosphoglycerate mutase-like"/>
    <property type="match status" value="1"/>
</dbReference>
<evidence type="ECO:0000313" key="6">
    <source>
        <dbReference type="EMBL" id="CAB4824642.1"/>
    </source>
</evidence>
<dbReference type="CDD" id="cd07067">
    <property type="entry name" value="HP_PGM_like"/>
    <property type="match status" value="1"/>
</dbReference>
<evidence type="ECO:0000313" key="8">
    <source>
        <dbReference type="EMBL" id="CAB4949614.1"/>
    </source>
</evidence>
<dbReference type="EMBL" id="CAESAE010000009">
    <property type="protein sequence ID" value="CAB4344273.1"/>
    <property type="molecule type" value="Genomic_DNA"/>
</dbReference>
<proteinExistence type="predicted"/>
<dbReference type="InterPro" id="IPR022492">
    <property type="entry name" value="Phosphomutase_MSMEG4193_put"/>
</dbReference>
<evidence type="ECO:0000313" key="7">
    <source>
        <dbReference type="EMBL" id="CAB4871482.1"/>
    </source>
</evidence>
<dbReference type="GO" id="GO:0005829">
    <property type="term" value="C:cytosol"/>
    <property type="evidence" value="ECO:0007669"/>
    <property type="project" value="TreeGrafter"/>
</dbReference>
<gene>
    <name evidence="3" type="ORF">UFOPK2510_01081</name>
    <name evidence="4" type="ORF">UFOPK2718_00684</name>
    <name evidence="5" type="ORF">UFOPK2936_01040</name>
    <name evidence="6" type="ORF">UFOPK3174_00460</name>
    <name evidence="7" type="ORF">UFOPK3328_01086</name>
    <name evidence="8" type="ORF">UFOPK3779_01105</name>
    <name evidence="9" type="ORF">UFOPK3913_01107</name>
    <name evidence="2" type="ORF">UFOPK4107_01369</name>
</gene>
<dbReference type="EMBL" id="CAFBLD010000007">
    <property type="protein sequence ID" value="CAB4871482.1"/>
    <property type="molecule type" value="Genomic_DNA"/>
</dbReference>
<evidence type="ECO:0000313" key="3">
    <source>
        <dbReference type="EMBL" id="CAB4697332.1"/>
    </source>
</evidence>
<sequence length="229" mass="24684">MTLVALIRHGHSTANLRGILSGQLPDVHLSEKGMQQAKELAVRLGEVPVKAILVSPMERCIETISPWVEEFSQDRKVVVTPDLIEVDYGSWSGRRLRSLSKEPLWKIVQSNPSRVAFPQGESIAGMQARALRPIYSSIASRGKGVVLVVSHGDVIKSIIVSALGLHLDELQRFVIDPGSVSILDFGAAKARLLLLNDSRSVVTDSLSSVPQKRLLVGGGAGITKRGAGK</sequence>
<dbReference type="AlphaFoldDB" id="A0A6J7MIQ1"/>
<evidence type="ECO:0000313" key="2">
    <source>
        <dbReference type="EMBL" id="CAB4344273.1"/>
    </source>
</evidence>
<dbReference type="EMBL" id="CAFABH010000005">
    <property type="protein sequence ID" value="CAB4824642.1"/>
    <property type="molecule type" value="Genomic_DNA"/>
</dbReference>
<organism evidence="9">
    <name type="scientific">freshwater metagenome</name>
    <dbReference type="NCBI Taxonomy" id="449393"/>
    <lineage>
        <taxon>unclassified sequences</taxon>
        <taxon>metagenomes</taxon>
        <taxon>ecological metagenomes</taxon>
    </lineage>
</organism>
<dbReference type="Pfam" id="PF00300">
    <property type="entry name" value="His_Phos_1"/>
    <property type="match status" value="1"/>
</dbReference>
<keyword evidence="1" id="KW-0378">Hydrolase</keyword>
<evidence type="ECO:0000313" key="5">
    <source>
        <dbReference type="EMBL" id="CAB4782619.1"/>
    </source>
</evidence>
<accession>A0A6J7MIQ1</accession>
<evidence type="ECO:0000256" key="1">
    <source>
        <dbReference type="ARBA" id="ARBA00022801"/>
    </source>
</evidence>
<dbReference type="GO" id="GO:0045820">
    <property type="term" value="P:negative regulation of glycolytic process"/>
    <property type="evidence" value="ECO:0007669"/>
    <property type="project" value="TreeGrafter"/>
</dbReference>
<dbReference type="PANTHER" id="PTHR46517">
    <property type="entry name" value="FRUCTOSE-2,6-BISPHOSPHATASE TIGAR"/>
    <property type="match status" value="1"/>
</dbReference>
<dbReference type="EMBL" id="CAEZZW010000005">
    <property type="protein sequence ID" value="CAB4782619.1"/>
    <property type="molecule type" value="Genomic_DNA"/>
</dbReference>